<organism evidence="9 10">
    <name type="scientific">Labrus bergylta</name>
    <name type="common">ballan wrasse</name>
    <dbReference type="NCBI Taxonomy" id="56723"/>
    <lineage>
        <taxon>Eukaryota</taxon>
        <taxon>Metazoa</taxon>
        <taxon>Chordata</taxon>
        <taxon>Craniata</taxon>
        <taxon>Vertebrata</taxon>
        <taxon>Euteleostomi</taxon>
        <taxon>Actinopterygii</taxon>
        <taxon>Neopterygii</taxon>
        <taxon>Teleostei</taxon>
        <taxon>Neoteleostei</taxon>
        <taxon>Acanthomorphata</taxon>
        <taxon>Eupercaria</taxon>
        <taxon>Labriformes</taxon>
        <taxon>Labridae</taxon>
        <taxon>Labrus</taxon>
    </lineage>
</organism>
<keyword evidence="10" id="KW-1185">Reference proteome</keyword>
<comment type="similarity">
    <text evidence="1 7">Belongs to the UDP-glycosyltransferase family.</text>
</comment>
<dbReference type="Proteomes" id="UP000261660">
    <property type="component" value="Unplaced"/>
</dbReference>
<dbReference type="STRING" id="56723.ENSLBEP00000032750"/>
<feature type="transmembrane region" description="Helical" evidence="8">
    <location>
        <begin position="497"/>
        <end position="524"/>
    </location>
</feature>
<feature type="chain" id="PRO_5018378205" description="UDP-glucuronosyltransferase" evidence="8">
    <location>
        <begin position="24"/>
        <end position="534"/>
    </location>
</feature>
<dbReference type="GO" id="GO:0016020">
    <property type="term" value="C:membrane"/>
    <property type="evidence" value="ECO:0007669"/>
    <property type="project" value="UniProtKB-SubCell"/>
</dbReference>
<comment type="subcellular location">
    <subcellularLocation>
        <location evidence="8">Membrane</location>
        <topology evidence="8">Single-pass membrane protein</topology>
    </subcellularLocation>
</comment>
<dbReference type="PANTHER" id="PTHR48043:SF120">
    <property type="entry name" value="UDP GLUCURONOSYLTRANSFERASE 5 FAMILY, POLYPEPTIDE E1 ISOFORM X1"/>
    <property type="match status" value="1"/>
</dbReference>
<keyword evidence="4 8" id="KW-0812">Transmembrane</keyword>
<evidence type="ECO:0000256" key="3">
    <source>
        <dbReference type="ARBA" id="ARBA00022679"/>
    </source>
</evidence>
<dbReference type="CDD" id="cd03784">
    <property type="entry name" value="GT1_Gtf-like"/>
    <property type="match status" value="1"/>
</dbReference>
<evidence type="ECO:0000256" key="7">
    <source>
        <dbReference type="RuleBase" id="RU003718"/>
    </source>
</evidence>
<keyword evidence="2 7" id="KW-0328">Glycosyltransferase</keyword>
<reference evidence="9" key="2">
    <citation type="submission" date="2025-09" db="UniProtKB">
        <authorList>
            <consortium name="Ensembl"/>
        </authorList>
    </citation>
    <scope>IDENTIFICATION</scope>
</reference>
<dbReference type="AlphaFoldDB" id="A0A3Q3NEL9"/>
<keyword evidence="6 8" id="KW-0472">Membrane</keyword>
<sequence length="534" mass="60317">MGSNPALAFFLLFSATLTFSCDGGKVLVYPIDGSHWLNMKILVEALYLRGHEITVIRSSTSWYISEFSPHYTSITIPQEQSHNIESQSSMSSFLDRSLEIRRARGTLWAFVEFYKNVFSLIGGTQISIAQMINSIFENKTLTKELKEAGFDVCLTDPAFPGGVLLAHYLKLPMVFNVRWIYNGDGHFAIAPSPLSYVPQLFSHYSDKMDFFQRASNIFLHSILVYMYKYVSNPPYQAVCDRYFGTDVSVMSIMQGADIWLMRVDFTFELPRPTMPNVVYIGGFQGKPSKPLQADLEEFVQSSGEHGVVIMTLGTLLGDLGPELSEIIASAFANLPQKVVWRHVGKRPATLGNNTMLVKWLPQNELLGHPKTKVFVTHGGTNGIYEAIYHGVPILGIPLIFDQFDNMVRMKAHGAAEMVEATTMDVESLTNALKNILNPEKPYKQNMLKLSQLHHDKPIKPIDDAVFWTEYVMRHKGAAHLRTESYKMPWYAYHNLDVMAFFVACGLLITTLIWGSFRCLIGFLVKTKKSKSKKE</sequence>
<dbReference type="GO" id="GO:0015020">
    <property type="term" value="F:glucuronosyltransferase activity"/>
    <property type="evidence" value="ECO:0007669"/>
    <property type="project" value="UniProtKB-EC"/>
</dbReference>
<evidence type="ECO:0000313" key="10">
    <source>
        <dbReference type="Proteomes" id="UP000261660"/>
    </source>
</evidence>
<dbReference type="FunFam" id="3.40.50.2000:FF:000203">
    <property type="entry name" value="UDP-glucuronosyltransferase"/>
    <property type="match status" value="1"/>
</dbReference>
<evidence type="ECO:0000256" key="6">
    <source>
        <dbReference type="ARBA" id="ARBA00023136"/>
    </source>
</evidence>
<accession>A0A3Q3NEL9</accession>
<keyword evidence="5 8" id="KW-1133">Transmembrane helix</keyword>
<protein>
    <recommendedName>
        <fullName evidence="8">UDP-glucuronosyltransferase</fullName>
        <ecNumber evidence="8">2.4.1.17</ecNumber>
    </recommendedName>
</protein>
<dbReference type="FunFam" id="3.40.50.2000:FF:000001">
    <property type="entry name" value="UDP-glucuronosyltransferase"/>
    <property type="match status" value="1"/>
</dbReference>
<dbReference type="InterPro" id="IPR002213">
    <property type="entry name" value="UDP_glucos_trans"/>
</dbReference>
<feature type="signal peptide" evidence="8">
    <location>
        <begin position="1"/>
        <end position="23"/>
    </location>
</feature>
<dbReference type="Ensembl" id="ENSLBET00000034209.1">
    <property type="protein sequence ID" value="ENSLBEP00000032750.1"/>
    <property type="gene ID" value="ENSLBEG00000024679.1"/>
</dbReference>
<dbReference type="GeneTree" id="ENSGT00940000166720"/>
<dbReference type="InterPro" id="IPR050271">
    <property type="entry name" value="UDP-glycosyltransferase"/>
</dbReference>
<evidence type="ECO:0000256" key="2">
    <source>
        <dbReference type="ARBA" id="ARBA00022676"/>
    </source>
</evidence>
<evidence type="ECO:0000313" key="9">
    <source>
        <dbReference type="Ensembl" id="ENSLBEP00000032750.1"/>
    </source>
</evidence>
<proteinExistence type="inferred from homology"/>
<dbReference type="SUPFAM" id="SSF53756">
    <property type="entry name" value="UDP-Glycosyltransferase/glycogen phosphorylase"/>
    <property type="match status" value="1"/>
</dbReference>
<dbReference type="PANTHER" id="PTHR48043">
    <property type="entry name" value="EG:EG0003.4 PROTEIN-RELATED"/>
    <property type="match status" value="1"/>
</dbReference>
<keyword evidence="3 7" id="KW-0808">Transferase</keyword>
<dbReference type="PROSITE" id="PS00375">
    <property type="entry name" value="UDPGT"/>
    <property type="match status" value="1"/>
</dbReference>
<dbReference type="EC" id="2.4.1.17" evidence="8"/>
<evidence type="ECO:0000256" key="5">
    <source>
        <dbReference type="ARBA" id="ARBA00022989"/>
    </source>
</evidence>
<dbReference type="InParanoid" id="A0A3Q3NEL9"/>
<evidence type="ECO:0000256" key="8">
    <source>
        <dbReference type="RuleBase" id="RU362059"/>
    </source>
</evidence>
<dbReference type="InterPro" id="IPR035595">
    <property type="entry name" value="UDP_glycos_trans_CS"/>
</dbReference>
<keyword evidence="8" id="KW-0732">Signal</keyword>
<dbReference type="Pfam" id="PF00201">
    <property type="entry name" value="UDPGT"/>
    <property type="match status" value="1"/>
</dbReference>
<name>A0A3Q3NEL9_9LABR</name>
<evidence type="ECO:0000256" key="4">
    <source>
        <dbReference type="ARBA" id="ARBA00022692"/>
    </source>
</evidence>
<reference evidence="9" key="1">
    <citation type="submission" date="2025-08" db="UniProtKB">
        <authorList>
            <consortium name="Ensembl"/>
        </authorList>
    </citation>
    <scope>IDENTIFICATION</scope>
</reference>
<comment type="catalytic activity">
    <reaction evidence="8">
        <text>glucuronate acceptor + UDP-alpha-D-glucuronate = acceptor beta-D-glucuronoside + UDP + H(+)</text>
        <dbReference type="Rhea" id="RHEA:21032"/>
        <dbReference type="ChEBI" id="CHEBI:15378"/>
        <dbReference type="ChEBI" id="CHEBI:58052"/>
        <dbReference type="ChEBI" id="CHEBI:58223"/>
        <dbReference type="ChEBI" id="CHEBI:132367"/>
        <dbReference type="ChEBI" id="CHEBI:132368"/>
        <dbReference type="EC" id="2.4.1.17"/>
    </reaction>
</comment>
<evidence type="ECO:0000256" key="1">
    <source>
        <dbReference type="ARBA" id="ARBA00009995"/>
    </source>
</evidence>
<dbReference type="Gene3D" id="3.40.50.2000">
    <property type="entry name" value="Glycogen Phosphorylase B"/>
    <property type="match status" value="1"/>
</dbReference>